<dbReference type="InterPro" id="IPR046770">
    <property type="entry name" value="DOCKER_Lobe_B"/>
</dbReference>
<evidence type="ECO:0000313" key="9">
    <source>
        <dbReference type="RefSeq" id="XP_036367206.1"/>
    </source>
</evidence>
<dbReference type="SMART" id="SM00233">
    <property type="entry name" value="PH"/>
    <property type="match status" value="1"/>
</dbReference>
<feature type="region of interest" description="Disordered" evidence="4">
    <location>
        <begin position="24"/>
        <end position="68"/>
    </location>
</feature>
<dbReference type="Pfam" id="PF20421">
    <property type="entry name" value="DHR-2_Lobe_C"/>
    <property type="match status" value="1"/>
</dbReference>
<evidence type="ECO:0000256" key="3">
    <source>
        <dbReference type="PROSITE-ProRule" id="PRU00983"/>
    </source>
</evidence>
<dbReference type="SUPFAM" id="SSF50729">
    <property type="entry name" value="PH domain-like"/>
    <property type="match status" value="1"/>
</dbReference>
<dbReference type="Proteomes" id="UP000515154">
    <property type="component" value="Linkage group LG19"/>
</dbReference>
<evidence type="ECO:0000256" key="4">
    <source>
        <dbReference type="SAM" id="MobiDB-lite"/>
    </source>
</evidence>
<dbReference type="InterPro" id="IPR026791">
    <property type="entry name" value="DOCK"/>
</dbReference>
<dbReference type="GO" id="GO:0007264">
    <property type="term" value="P:small GTPase-mediated signal transduction"/>
    <property type="evidence" value="ECO:0007669"/>
    <property type="project" value="InterPro"/>
</dbReference>
<feature type="region of interest" description="Disordered" evidence="4">
    <location>
        <begin position="307"/>
        <end position="337"/>
    </location>
</feature>
<name>A0A7E6FHI6_9MOLL</name>
<dbReference type="PROSITE" id="PS51650">
    <property type="entry name" value="C2_DOCK"/>
    <property type="match status" value="1"/>
</dbReference>
<dbReference type="InterPro" id="IPR027007">
    <property type="entry name" value="C2_DOCK-type_domain"/>
</dbReference>
<accession>A0A7E6FHI6</accession>
<dbReference type="Gene3D" id="1.25.40.410">
    <property type="match status" value="1"/>
</dbReference>
<feature type="domain" description="PH" evidence="5">
    <location>
        <begin position="193"/>
        <end position="301"/>
    </location>
</feature>
<proteinExistence type="inferred from homology"/>
<dbReference type="InterPro" id="IPR021816">
    <property type="entry name" value="DOCK_C/D_N"/>
</dbReference>
<dbReference type="InterPro" id="IPR035892">
    <property type="entry name" value="C2_domain_sf"/>
</dbReference>
<dbReference type="Gene3D" id="2.60.40.150">
    <property type="entry name" value="C2 domain"/>
    <property type="match status" value="1"/>
</dbReference>
<dbReference type="SUPFAM" id="SSF48371">
    <property type="entry name" value="ARM repeat"/>
    <property type="match status" value="1"/>
</dbReference>
<gene>
    <name evidence="9" type="primary">LOC115222348</name>
</gene>
<dbReference type="PROSITE" id="PS50003">
    <property type="entry name" value="PH_DOMAIN"/>
    <property type="match status" value="1"/>
</dbReference>
<dbReference type="Pfam" id="PF20422">
    <property type="entry name" value="DHR-2_Lobe_B"/>
    <property type="match status" value="1"/>
</dbReference>
<dbReference type="Pfam" id="PF00169">
    <property type="entry name" value="PH"/>
    <property type="match status" value="1"/>
</dbReference>
<dbReference type="Gene3D" id="2.30.29.30">
    <property type="entry name" value="Pleckstrin-homology domain (PH domain)/Phosphotyrosine-binding domain (PTB)"/>
    <property type="match status" value="1"/>
</dbReference>
<comment type="similarity">
    <text evidence="3">Belongs to the DOCK family.</text>
</comment>
<dbReference type="InterPro" id="IPR001849">
    <property type="entry name" value="PH_domain"/>
</dbReference>
<dbReference type="InterPro" id="IPR037809">
    <property type="entry name" value="C2_Dock-D"/>
</dbReference>
<dbReference type="InterPro" id="IPR046773">
    <property type="entry name" value="DOCKER_Lobe_C"/>
</dbReference>
<dbReference type="InterPro" id="IPR027357">
    <property type="entry name" value="DOCKER_dom"/>
</dbReference>
<keyword evidence="2" id="KW-0344">Guanine-nucleotide releasing factor</keyword>
<dbReference type="CDD" id="cd08697">
    <property type="entry name" value="C2_Dock-D"/>
    <property type="match status" value="1"/>
</dbReference>
<evidence type="ECO:0000256" key="2">
    <source>
        <dbReference type="ARBA" id="ARBA00022658"/>
    </source>
</evidence>
<dbReference type="Pfam" id="PF14429">
    <property type="entry name" value="DOCK-C2"/>
    <property type="match status" value="1"/>
</dbReference>
<dbReference type="Pfam" id="PF06920">
    <property type="entry name" value="DHR-2_Lobe_A"/>
    <property type="match status" value="1"/>
</dbReference>
<dbReference type="InterPro" id="IPR043161">
    <property type="entry name" value="DOCK_C_lobe_A"/>
</dbReference>
<dbReference type="InterPro" id="IPR046769">
    <property type="entry name" value="DOCKER_Lobe_A"/>
</dbReference>
<dbReference type="InterPro" id="IPR016024">
    <property type="entry name" value="ARM-type_fold"/>
</dbReference>
<feature type="compositionally biased region" description="Polar residues" evidence="4">
    <location>
        <begin position="31"/>
        <end position="61"/>
    </location>
</feature>
<dbReference type="PANTHER" id="PTHR23317:SF26">
    <property type="entry name" value="ZIZIMIN, ISOFORM K"/>
    <property type="match status" value="1"/>
</dbReference>
<dbReference type="InterPro" id="IPR011993">
    <property type="entry name" value="PH-like_dom_sf"/>
</dbReference>
<dbReference type="PANTHER" id="PTHR23317">
    <property type="entry name" value="DEDICATOR OF CYTOKINESIS DOCK"/>
    <property type="match status" value="1"/>
</dbReference>
<dbReference type="RefSeq" id="XP_036367206.1">
    <property type="nucleotide sequence ID" value="XM_036511313.1"/>
</dbReference>
<reference evidence="9" key="1">
    <citation type="submission" date="2025-08" db="UniProtKB">
        <authorList>
            <consortium name="RefSeq"/>
        </authorList>
    </citation>
    <scope>IDENTIFICATION</scope>
</reference>
<protein>
    <submittedName>
        <fullName evidence="9">Dedicator of cytokinesis protein 9 isoform X1</fullName>
    </submittedName>
</protein>
<sequence>MECLRLRFCWRRVQNALPVSTTDSKHRCVYNPNSGQTETSPTHNGLLNQAPKSPNHAQSQSRPPPVDPVDYETYVVKNKVLLHNDPQRELLIFPFDDVVIPPPHPRQKSRTICSSVPKNASKEATTLLVRECLKTYTSDCHIITYNYNAYSGSYQQLPNKKKLESLPEQVFEIDVDTDDKDEDSTLNRNTVCSITKEGWLFKGPEGQKDNIISFTRQFKRRYFCLKQQTDFTYILEFYKAEKKSETKGAIYLETASDVIKHTKKGKYCFELQMQDRRSYLLAAENEAELVDWMTAFKAVINANETSSQASTERSGIDEECPTPTKSDNHRLGLENSMHPELVKYSRETDTSLAKARQEERHNLFALYPDMTRFGYGKEEEEVYTSKDVIDVFPKALGQRFLLRLQEFQLKLQANVSDDDCIENHQNPEPFFISFALYDAKAGKKITEDFYVDPNSLHIRSMIPSELLHASDRLHTVDGVKNTAPELYKFDEKWFYSKERRAVFSVTGHPSNIYLYAKIEKVLQGSISHCTEHYMKSTDTKVGTKIHRQMKLFCSRIGHHRMPFAWTAKCVSPQATNDAKMVLYRQESSKLSEEEIIKRLQEMRRPEKQSKWQVIPGHLKILIEPIESPVPNCVTPSLLPLHPFPEPPVGNLHIEIEEFQEDKDLSSPFTCYQNLLFVYPISLKYDCQKTFTKARNIACCIELRDSDDDGAIPLRCIYGRPGMSVFTTVASATVLHHNTFPEFSEEVKINLPTQLHDKHHLLFRFYHVSCESSKTSPRNSSASSKKKDNIETAIGYAWLPLLRGGKLASENPDPLPIAANLPAGYLSHDMVASGKVMCPEIKWVDGKKELLKVNLRLKSTIYTKDQHLYNFFVHCQKLENNFSPTVESETTNKLKPENGRVTDDAAHHLNAIKSLHAVEVSTFINFLPTILNQLFRLIARTHNEDIAMNAARVLIHIVSEVNNVGKPDILQAYVKYVFKTLPSPKGTKVKTVHEELAKNLTVLLRPINADQSVVSRFLKHSWFFFEILIKSMAQYLIETERIKMPRNERFSSDYQFRIQNLIQAIYPHLYQKQDDISTDASTANHSLATFIKHLFTLIDRGFVFRIISTYMENFSVRDTKVFQQMKFEFLRIVCSHEHYIPLCLPLMRRGLIKNYKDVQLEDLKHDYTLSEEYRKNHYLAGLLLQELKIALYDSRDIHRCAITVLRNQIAKHAFDSRYCAKGHQGRIAALYLPLIPILLESKERLMDNADSTTAVSSSTQNIDLNASTDGFTNSDYHHKSISGIDQIHKRDSSYFDVIAGRAPPQSVSNLNLGEPEQLELLALQQSNLVIQATRANSSSHSHLRTQSVGGPVQTAPFQTTMYSRYDKLDTTEVKDLLICFLHILKYLPEDILLGWFNNSSEFNVLDLFSLLELCLYQFRYVGKRKILTLGNIGDTRKAMTAPQPSHKSFIGASSNGILHQRTYSQCQDSQADLSNAPGIFNIHRALQEANISTEVGIIVLDVLSLYSNTFKKQLEHKDGDNNLMKKIFEILLSFLQTSQSETLQKHIFSIWRSFIRKFQAVLFRGNAKLCGDLCYEILRCCNSRLSSTRKEACALLYLLMRSNFEYSRKTSFTRVHLQVIISVSQLIGDVVGISNSYFQESLVMVNNYAKSDKAMQKTNFPLEVKDLTKRIRTVLMATAQLKEHEKNPEMLVDLQYCLAKSYASTPELRKTWLESMAKAHLRTKDYSEAAHCYLHISALVSEYLRRRGKMKSRTYPQGCAAFHMISPNIQIEESSIKDDSGMQDVHYTDSTLIENLEQAARIIEQAERYEVLGDIYKLIIPMYEVARDFERLSETYRKLFEAYNKIVEVMHSGKRLLGKYYRVAFYGQAHFDEENGKEYIYKEPKVTNLSEICDRLFNLYTYRYGKENVKLIMDSKKVNVDELDPKYAFIQVTYVTPYFTKEESKERLTEFERNNNIQRFMFETPFTKNGPAHGSITEQYKLRTILTTSHTFPYVKKRIEIIEHMEQELSPIEVAIDELHNKVIDLQEVVRAVTPDVKKLHLNLQGCVSTQVHAGPLAYAEAFLSKDKVNKYPVGKVAALKDVFKNFIHICSEALDLNAKLIETEQKDYHESLKAGFNEIYEKLGEIVGDKHFLSGRYSIGSLPGRHSASIISLLNSTSGASTV</sequence>
<feature type="domain" description="DOCKER" evidence="7">
    <location>
        <begin position="1699"/>
        <end position="2132"/>
    </location>
</feature>
<dbReference type="PROSITE" id="PS51651">
    <property type="entry name" value="DOCKER"/>
    <property type="match status" value="1"/>
</dbReference>
<evidence type="ECO:0000313" key="8">
    <source>
        <dbReference type="Proteomes" id="UP000515154"/>
    </source>
</evidence>
<evidence type="ECO:0000259" key="5">
    <source>
        <dbReference type="PROSITE" id="PS50003"/>
    </source>
</evidence>
<dbReference type="GO" id="GO:0005085">
    <property type="term" value="F:guanyl-nucleotide exchange factor activity"/>
    <property type="evidence" value="ECO:0007669"/>
    <property type="project" value="UniProtKB-KW"/>
</dbReference>
<evidence type="ECO:0000256" key="1">
    <source>
        <dbReference type="ARBA" id="ARBA00022553"/>
    </source>
</evidence>
<keyword evidence="8" id="KW-1185">Reference proteome</keyword>
<evidence type="ECO:0000259" key="7">
    <source>
        <dbReference type="PROSITE" id="PS51651"/>
    </source>
</evidence>
<dbReference type="InterPro" id="IPR043162">
    <property type="entry name" value="DOCK_C_lobe_C"/>
</dbReference>
<organism evidence="8 9">
    <name type="scientific">Octopus sinensis</name>
    <name type="common">East Asian common octopus</name>
    <dbReference type="NCBI Taxonomy" id="2607531"/>
    <lineage>
        <taxon>Eukaryota</taxon>
        <taxon>Metazoa</taxon>
        <taxon>Spiralia</taxon>
        <taxon>Lophotrochozoa</taxon>
        <taxon>Mollusca</taxon>
        <taxon>Cephalopoda</taxon>
        <taxon>Coleoidea</taxon>
        <taxon>Octopodiformes</taxon>
        <taxon>Octopoda</taxon>
        <taxon>Incirrata</taxon>
        <taxon>Octopodidae</taxon>
        <taxon>Octopus</taxon>
    </lineage>
</organism>
<evidence type="ECO:0000259" key="6">
    <source>
        <dbReference type="PROSITE" id="PS51650"/>
    </source>
</evidence>
<keyword evidence="1" id="KW-0597">Phosphoprotein</keyword>
<dbReference type="Gene3D" id="1.20.58.740">
    <property type="match status" value="1"/>
</dbReference>
<feature type="domain" description="C2 DOCK-type" evidence="6">
    <location>
        <begin position="672"/>
        <end position="857"/>
    </location>
</feature>
<dbReference type="Pfam" id="PF11878">
    <property type="entry name" value="DOCK_C-D_N"/>
    <property type="match status" value="1"/>
</dbReference>